<reference evidence="7 8" key="1">
    <citation type="submission" date="2019-03" db="EMBL/GenBank/DDBJ databases">
        <title>Paracraurococcus aquatilis NE82 genome sequence.</title>
        <authorList>
            <person name="Zhao Y."/>
            <person name="Du Z."/>
        </authorList>
    </citation>
    <scope>NUCLEOTIDE SEQUENCE [LARGE SCALE GENOMIC DNA]</scope>
    <source>
        <strain evidence="7 8">NE82</strain>
    </source>
</reference>
<evidence type="ECO:0000256" key="4">
    <source>
        <dbReference type="ARBA" id="ARBA00032976"/>
    </source>
</evidence>
<dbReference type="Proteomes" id="UP000295023">
    <property type="component" value="Unassembled WGS sequence"/>
</dbReference>
<evidence type="ECO:0000256" key="1">
    <source>
        <dbReference type="ARBA" id="ARBA00003236"/>
    </source>
</evidence>
<evidence type="ECO:0000256" key="5">
    <source>
        <dbReference type="SAM" id="MobiDB-lite"/>
    </source>
</evidence>
<dbReference type="InterPro" id="IPR002509">
    <property type="entry name" value="NODB_dom"/>
</dbReference>
<dbReference type="InterPro" id="IPR011330">
    <property type="entry name" value="Glyco_hydro/deAcase_b/a-brl"/>
</dbReference>
<comment type="caution">
    <text evidence="7">The sequence shown here is derived from an EMBL/GenBank/DDBJ whole genome shotgun (WGS) entry which is preliminary data.</text>
</comment>
<dbReference type="GO" id="GO:0016810">
    <property type="term" value="F:hydrolase activity, acting on carbon-nitrogen (but not peptide) bonds"/>
    <property type="evidence" value="ECO:0007669"/>
    <property type="project" value="InterPro"/>
</dbReference>
<evidence type="ECO:0000256" key="2">
    <source>
        <dbReference type="ARBA" id="ARBA00010973"/>
    </source>
</evidence>
<dbReference type="EMBL" id="SKBM01000021">
    <property type="protein sequence ID" value="TCZ56741.1"/>
    <property type="molecule type" value="Genomic_DNA"/>
</dbReference>
<dbReference type="OrthoDB" id="9814083at2"/>
<proteinExistence type="inferred from homology"/>
<feature type="region of interest" description="Disordered" evidence="5">
    <location>
        <begin position="276"/>
        <end position="301"/>
    </location>
</feature>
<comment type="similarity">
    <text evidence="2">Belongs to the polysaccharide deacetylase family.</text>
</comment>
<evidence type="ECO:0000259" key="6">
    <source>
        <dbReference type="Pfam" id="PF01522"/>
    </source>
</evidence>
<dbReference type="AlphaFoldDB" id="A0A4R4DA66"/>
<evidence type="ECO:0000256" key="3">
    <source>
        <dbReference type="ARBA" id="ARBA00020071"/>
    </source>
</evidence>
<protein>
    <recommendedName>
        <fullName evidence="3">Chitooligosaccharide deacetylase</fullName>
    </recommendedName>
    <alternativeName>
        <fullName evidence="4">Nodulation protein B</fullName>
    </alternativeName>
</protein>
<feature type="domain" description="NodB homology" evidence="6">
    <location>
        <begin position="71"/>
        <end position="202"/>
    </location>
</feature>
<keyword evidence="8" id="KW-1185">Reference proteome</keyword>
<dbReference type="SUPFAM" id="SSF88713">
    <property type="entry name" value="Glycoside hydrolase/deacetylase"/>
    <property type="match status" value="1"/>
</dbReference>
<dbReference type="GO" id="GO:0005975">
    <property type="term" value="P:carbohydrate metabolic process"/>
    <property type="evidence" value="ECO:0007669"/>
    <property type="project" value="InterPro"/>
</dbReference>
<gene>
    <name evidence="7" type="ORF">EXY23_19340</name>
</gene>
<dbReference type="Pfam" id="PF01522">
    <property type="entry name" value="Polysacc_deac_1"/>
    <property type="match status" value="1"/>
</dbReference>
<evidence type="ECO:0000313" key="7">
    <source>
        <dbReference type="EMBL" id="TCZ56741.1"/>
    </source>
</evidence>
<dbReference type="Gene3D" id="3.20.20.370">
    <property type="entry name" value="Glycoside hydrolase/deacetylase"/>
    <property type="match status" value="1"/>
</dbReference>
<organism evidence="7 8">
    <name type="scientific">Roseicella aquatilis</name>
    <dbReference type="NCBI Taxonomy" id="2527868"/>
    <lineage>
        <taxon>Bacteria</taxon>
        <taxon>Pseudomonadati</taxon>
        <taxon>Pseudomonadota</taxon>
        <taxon>Alphaproteobacteria</taxon>
        <taxon>Acetobacterales</taxon>
        <taxon>Roseomonadaceae</taxon>
        <taxon>Roseicella</taxon>
    </lineage>
</organism>
<comment type="function">
    <text evidence="1">Is involved in generating a small heat-stable compound (Nod), an acylated oligomer of N-acetylglucosamine, that stimulates mitosis in various plant protoplasts.</text>
</comment>
<sequence length="301" mass="30921">MLPPWPMCDHHAPLRRIASRPAAPPGVNALRRSALMPTRRGLLATLPAACLAAPPEALLEPVTRLLLPAEGPRPVALTLDACGGGTDHRILEVLLRLRVAATIFATARWLRGNPETVALLLAHPGQFGVQNHGARHLPPIFGTGRIYGLAVAGTAEVLRQEIAGGAAAIAAAGFPPPRWYRGATALYSPAALGLVEAMGFAVAGFSLNGDEGASLPAPLAARRVASARGGDVVIAHLNQPGHAAGAGVAAGIEALHGVGVEFVRLEDWPVTPPECRRHALPRAAPSGPGAPPAREGGDGLP</sequence>
<name>A0A4R4DA66_9PROT</name>
<evidence type="ECO:0000313" key="8">
    <source>
        <dbReference type="Proteomes" id="UP000295023"/>
    </source>
</evidence>
<accession>A0A4R4DA66</accession>